<dbReference type="OrthoDB" id="4332464at2"/>
<gene>
    <name evidence="1" type="ORF">CTZ28_24860</name>
</gene>
<dbReference type="EMBL" id="PENI01000017">
    <property type="protein sequence ID" value="RMB83249.1"/>
    <property type="molecule type" value="Genomic_DNA"/>
</dbReference>
<dbReference type="Proteomes" id="UP000270471">
    <property type="component" value="Unassembled WGS sequence"/>
</dbReference>
<organism evidence="1 2">
    <name type="scientific">Streptomyces shenzhenensis</name>
    <dbReference type="NCBI Taxonomy" id="943815"/>
    <lineage>
        <taxon>Bacteria</taxon>
        <taxon>Bacillati</taxon>
        <taxon>Actinomycetota</taxon>
        <taxon>Actinomycetes</taxon>
        <taxon>Kitasatosporales</taxon>
        <taxon>Streptomycetaceae</taxon>
        <taxon>Streptomyces</taxon>
    </lineage>
</organism>
<keyword evidence="2" id="KW-1185">Reference proteome</keyword>
<sequence>MRATRRCVSLRHPAARRRELTLEGDGLPRAEGLSVHKLPEQLEVVDALPRGETLRKVLKYELRERFSDTGG</sequence>
<evidence type="ECO:0000313" key="1">
    <source>
        <dbReference type="EMBL" id="RMB83249.1"/>
    </source>
</evidence>
<dbReference type="AlphaFoldDB" id="A0A3M0IAL1"/>
<name>A0A3M0IAL1_9ACTN</name>
<protein>
    <recommendedName>
        <fullName evidence="3">AMP-binding enzyme C-terminal domain-containing protein</fullName>
    </recommendedName>
</protein>
<accession>A0A3M0IAL1</accession>
<evidence type="ECO:0000313" key="2">
    <source>
        <dbReference type="Proteomes" id="UP000270471"/>
    </source>
</evidence>
<comment type="caution">
    <text evidence="1">The sequence shown here is derived from an EMBL/GenBank/DDBJ whole genome shotgun (WGS) entry which is preliminary data.</text>
</comment>
<reference evidence="1 2" key="1">
    <citation type="submission" date="2017-11" db="EMBL/GenBank/DDBJ databases">
        <title>Draft genome of actinobacteria isolated from guarana (Paullinia cupana (Mart.) Ducke.</title>
        <authorList>
            <person name="Siqueira K.A."/>
            <person name="Liotti R.G."/>
            <person name="Mendes T.A.O."/>
            <person name="Soares M.A."/>
        </authorList>
    </citation>
    <scope>NUCLEOTIDE SEQUENCE [LARGE SCALE GENOMIC DNA]</scope>
    <source>
        <strain evidence="1 2">193</strain>
    </source>
</reference>
<evidence type="ECO:0008006" key="3">
    <source>
        <dbReference type="Google" id="ProtNLM"/>
    </source>
</evidence>
<proteinExistence type="predicted"/>